<evidence type="ECO:0000313" key="4">
    <source>
        <dbReference type="Proteomes" id="UP000064189"/>
    </source>
</evidence>
<name>A0A109N2N7_9BACI</name>
<proteinExistence type="inferred from homology"/>
<dbReference type="InterPro" id="IPR003010">
    <property type="entry name" value="C-N_Hydrolase"/>
</dbReference>
<dbReference type="PROSITE" id="PS50263">
    <property type="entry name" value="CN_HYDROLASE"/>
    <property type="match status" value="1"/>
</dbReference>
<gene>
    <name evidence="3" type="ORF">AS888_12775</name>
</gene>
<evidence type="ECO:0000259" key="2">
    <source>
        <dbReference type="PROSITE" id="PS50263"/>
    </source>
</evidence>
<dbReference type="RefSeq" id="WP_061140449.1">
    <property type="nucleotide sequence ID" value="NZ_LNNH01000004.1"/>
</dbReference>
<dbReference type="SUPFAM" id="SSF56317">
    <property type="entry name" value="Carbon-nitrogen hydrolase"/>
    <property type="match status" value="1"/>
</dbReference>
<dbReference type="Gene3D" id="3.60.110.10">
    <property type="entry name" value="Carbon-nitrogen hydrolase"/>
    <property type="match status" value="1"/>
</dbReference>
<dbReference type="AlphaFoldDB" id="A0A109N2N7"/>
<accession>A0A109N2N7</accession>
<comment type="similarity">
    <text evidence="1">Belongs to the carbon-nitrogen hydrolase superfamily. NIT1/NIT2 family.</text>
</comment>
<sequence length="260" mass="29877">MKWKLACIQMDIAFGKPDLNYQLAEQWLEKAVHANADIVILPELWTTGYDLTRLNEIGDEEAEKTIEFIRNLALKHQIHIIGGSIAKKTQKGIFNTMVIIDKNGKLVKEYDKLHLFRLMDEHHFLQPGEKDGLFTLDDKICAGFICYDIRFPEWQRAHSARGAEVLFVTAEWPKPRLDHWRALLISRAIENQAYVVAVNRSGSDINNVFAGHSMIIDPWGYTISEAGEESELLTGTLDFTEVSNARNKIPVFEDRRPDYY</sequence>
<keyword evidence="4" id="KW-1185">Reference proteome</keyword>
<dbReference type="InterPro" id="IPR036526">
    <property type="entry name" value="C-N_Hydrolase_sf"/>
</dbReference>
<protein>
    <submittedName>
        <fullName evidence="3">Hydrolase</fullName>
    </submittedName>
</protein>
<dbReference type="PANTHER" id="PTHR23088:SF27">
    <property type="entry name" value="DEAMINATED GLUTATHIONE AMIDASE"/>
    <property type="match status" value="1"/>
</dbReference>
<feature type="domain" description="CN hydrolase" evidence="2">
    <location>
        <begin position="3"/>
        <end position="239"/>
    </location>
</feature>
<dbReference type="CDD" id="cd07583">
    <property type="entry name" value="nitrilase_5"/>
    <property type="match status" value="1"/>
</dbReference>
<keyword evidence="3" id="KW-0378">Hydrolase</keyword>
<dbReference type="GO" id="GO:0016787">
    <property type="term" value="F:hydrolase activity"/>
    <property type="evidence" value="ECO:0007669"/>
    <property type="project" value="UniProtKB-KW"/>
</dbReference>
<evidence type="ECO:0000313" key="3">
    <source>
        <dbReference type="EMBL" id="KWW22404.1"/>
    </source>
</evidence>
<comment type="caution">
    <text evidence="3">The sequence shown here is derived from an EMBL/GenBank/DDBJ whole genome shotgun (WGS) entry which is preliminary data.</text>
</comment>
<reference evidence="3 4" key="1">
    <citation type="submission" date="2015-11" db="EMBL/GenBank/DDBJ databases">
        <title>Genome Sequence of Bacillus simplex strain VanAntwerpen2.</title>
        <authorList>
            <person name="Couger M.B."/>
        </authorList>
    </citation>
    <scope>NUCLEOTIDE SEQUENCE [LARGE SCALE GENOMIC DNA]</scope>
    <source>
        <strain evidence="3 4">VanAntwerpen02</strain>
    </source>
</reference>
<dbReference type="EMBL" id="LNNH01000004">
    <property type="protein sequence ID" value="KWW22404.1"/>
    <property type="molecule type" value="Genomic_DNA"/>
</dbReference>
<organism evidence="3 4">
    <name type="scientific">Peribacillus simplex</name>
    <dbReference type="NCBI Taxonomy" id="1478"/>
    <lineage>
        <taxon>Bacteria</taxon>
        <taxon>Bacillati</taxon>
        <taxon>Bacillota</taxon>
        <taxon>Bacilli</taxon>
        <taxon>Bacillales</taxon>
        <taxon>Bacillaceae</taxon>
        <taxon>Peribacillus</taxon>
    </lineage>
</organism>
<dbReference type="Pfam" id="PF00795">
    <property type="entry name" value="CN_hydrolase"/>
    <property type="match status" value="1"/>
</dbReference>
<dbReference type="PANTHER" id="PTHR23088">
    <property type="entry name" value="NITRILASE-RELATED"/>
    <property type="match status" value="1"/>
</dbReference>
<evidence type="ECO:0000256" key="1">
    <source>
        <dbReference type="ARBA" id="ARBA00010613"/>
    </source>
</evidence>
<dbReference type="Proteomes" id="UP000064189">
    <property type="component" value="Unassembled WGS sequence"/>
</dbReference>